<dbReference type="OrthoDB" id="265955at2759"/>
<reference evidence="8" key="1">
    <citation type="submission" date="2013-11" db="EMBL/GenBank/DDBJ databases">
        <title>The genomic landscape of the Guanapo guppy.</title>
        <authorList>
            <person name="Kuenstner A."/>
            <person name="Dreyer C."/>
        </authorList>
    </citation>
    <scope>NUCLEOTIDE SEQUENCE</scope>
    <source>
        <strain evidence="8">Guanapo</strain>
    </source>
</reference>
<dbReference type="Pfam" id="PF10312">
    <property type="entry name" value="Cactin_mid"/>
    <property type="match status" value="1"/>
</dbReference>
<dbReference type="GeneID" id="103479458"/>
<dbReference type="OMA" id="RNRRYWE"/>
<evidence type="ECO:0000313" key="7">
    <source>
        <dbReference type="Ensembl" id="ENSPREP00000025999.1"/>
    </source>
</evidence>
<dbReference type="KEGG" id="pret:103479458"/>
<reference evidence="7" key="3">
    <citation type="submission" date="2025-09" db="UniProtKB">
        <authorList>
            <consortium name="Ensembl"/>
        </authorList>
    </citation>
    <scope>IDENTIFICATION</scope>
    <source>
        <strain evidence="7">Guanapo</strain>
    </source>
</reference>
<dbReference type="STRING" id="8081.ENSPREP00000025999"/>
<feature type="compositionally biased region" description="Basic and acidic residues" evidence="4">
    <location>
        <begin position="155"/>
        <end position="194"/>
    </location>
</feature>
<dbReference type="Pfam" id="PF09732">
    <property type="entry name" value="CactinC_cactus"/>
    <property type="match status" value="1"/>
</dbReference>
<dbReference type="PANTHER" id="PTHR21737:SF6">
    <property type="entry name" value="SPLICING FACTOR CACTIN"/>
    <property type="match status" value="1"/>
</dbReference>
<feature type="compositionally biased region" description="Basic residues" evidence="4">
    <location>
        <begin position="1"/>
        <end position="26"/>
    </location>
</feature>
<accession>A0A3P9PW46</accession>
<dbReference type="InterPro" id="IPR019134">
    <property type="entry name" value="Cactin_C"/>
</dbReference>
<evidence type="ECO:0000256" key="3">
    <source>
        <dbReference type="SAM" id="Coils"/>
    </source>
</evidence>
<sequence length="851" mass="99192">MGSKSRRRTRSRTRSRSRDRRNKSKISKSQSPDERRGRSRSPDARRAAHGRTRSSSSSAASNHGSPVRRRPQHWGRSGSGSGSEADRRRREHRRSSRSKGRSSSPESDNSKMRRRGKETERRKGRSQSGSGSSGGSSDRERRRLRKSPERGSPPRGRETRDRERKRDRSRERKTRSEDRERGRSKKSNERDDRGRGRRGSSASDSSESSDSDNENLEVKEKEERKKQKELMKALETPEEKRGRRLAKKEAKEKKRREKMGWSEEYMGYTNADNPFGDNNLLGTFKWQKALDKKGIGHFSEKELKDRNKCIQEENRRELQKVKQLRLEREREKAMRETELEMLQREKEAEHFKTWAEQEDNFHLQQAKLRSKIRIRDGRAKPIDLLAKYISAEDDDLAVEMHEPYTFLNGLTVTDMDDLLEDIKVYMELEQGKNVDFWRDMTTITEDEISKLRKLEASGKGPGDRREGINTAVSTDVQSVFKGKTYSQLQALHLNIEGKIRAGGSNLDIGYWESLLQQVRVYMARARLRERHQDVLRQKLFKLKQEQGVESEPLFPIIKEEPRSDEDEERTRERTAEESGLTASSSRRNMNRETEEDEEGPGPSTSTAGGQDEEGGEKDEGKDEEGKGEAAEAVLTEEDLIQQSQAEYDSGRYSPTLLTLSELPLDTHTITPEEDAHRLQLARRQLQVTGDASESAEDAFVRRAKEGMGNDEAQFSVEIPVSGKMYLWADKYRPRKPRFFNRVHTGFEWNKYNQTHYDFDNPPPKIVQGYKFNIFYPDLIDKRSTPQYFLEPCPDNKDFGILRFHAGPPYEDIAFKIVNREWEYSHRHGFRCQFANGIFQLWFHFKRYRYRR</sequence>
<dbReference type="PANTHER" id="PTHR21737">
    <property type="entry name" value="POLYGLUTAMINE BINDING PROTEIN 1/MARVEL MEMBRANE-ASSOCIATING DOMAIN CONTAINING 3"/>
    <property type="match status" value="1"/>
</dbReference>
<feature type="region of interest" description="Disordered" evidence="4">
    <location>
        <begin position="1"/>
        <end position="256"/>
    </location>
</feature>
<feature type="compositionally biased region" description="Basic and acidic residues" evidence="4">
    <location>
        <begin position="617"/>
        <end position="629"/>
    </location>
</feature>
<evidence type="ECO:0000259" key="6">
    <source>
        <dbReference type="Pfam" id="PF10312"/>
    </source>
</evidence>
<evidence type="ECO:0000256" key="4">
    <source>
        <dbReference type="SAM" id="MobiDB-lite"/>
    </source>
</evidence>
<keyword evidence="8" id="KW-1185">Reference proteome</keyword>
<feature type="domain" description="Splicing factor cactin central" evidence="6">
    <location>
        <begin position="344"/>
        <end position="531"/>
    </location>
</feature>
<feature type="compositionally biased region" description="Basic residues" evidence="4">
    <location>
        <begin position="89"/>
        <end position="100"/>
    </location>
</feature>
<evidence type="ECO:0000259" key="5">
    <source>
        <dbReference type="Pfam" id="PF09732"/>
    </source>
</evidence>
<keyword evidence="3" id="KW-0175">Coiled coil</keyword>
<feature type="compositionally biased region" description="Low complexity" evidence="4">
    <location>
        <begin position="53"/>
        <end position="65"/>
    </location>
</feature>
<feature type="compositionally biased region" description="Basic and acidic residues" evidence="4">
    <location>
        <begin position="137"/>
        <end position="149"/>
    </location>
</feature>
<dbReference type="GO" id="GO:0005737">
    <property type="term" value="C:cytoplasm"/>
    <property type="evidence" value="ECO:0007669"/>
    <property type="project" value="TreeGrafter"/>
</dbReference>
<feature type="compositionally biased region" description="Basic and acidic residues" evidence="4">
    <location>
        <begin position="31"/>
        <end position="46"/>
    </location>
</feature>
<dbReference type="GO" id="GO:0045292">
    <property type="term" value="P:mRNA cis splicing, via spliceosome"/>
    <property type="evidence" value="ECO:0007669"/>
    <property type="project" value="TreeGrafter"/>
</dbReference>
<dbReference type="SMART" id="SM01050">
    <property type="entry name" value="CactinC_cactus"/>
    <property type="match status" value="1"/>
</dbReference>
<name>A0A3P9PW46_POERE</name>
<proteinExistence type="inferred from homology"/>
<comment type="similarity">
    <text evidence="1">Belongs to the CACTIN family.</text>
</comment>
<protein>
    <recommendedName>
        <fullName evidence="2">Splicing factor Cactin</fullName>
    </recommendedName>
</protein>
<dbReference type="GO" id="GO:0005681">
    <property type="term" value="C:spliceosomal complex"/>
    <property type="evidence" value="ECO:0007669"/>
    <property type="project" value="TreeGrafter"/>
</dbReference>
<dbReference type="GO" id="GO:0045824">
    <property type="term" value="P:negative regulation of innate immune response"/>
    <property type="evidence" value="ECO:0007669"/>
    <property type="project" value="TreeGrafter"/>
</dbReference>
<feature type="compositionally biased region" description="Basic and acidic residues" evidence="4">
    <location>
        <begin position="216"/>
        <end position="252"/>
    </location>
</feature>
<evidence type="ECO:0000256" key="2">
    <source>
        <dbReference type="ARBA" id="ARBA00034534"/>
    </source>
</evidence>
<evidence type="ECO:0000313" key="8">
    <source>
        <dbReference type="Proteomes" id="UP000242638"/>
    </source>
</evidence>
<dbReference type="RefSeq" id="XP_008432101.1">
    <property type="nucleotide sequence ID" value="XM_008433879.1"/>
</dbReference>
<reference evidence="7" key="2">
    <citation type="submission" date="2025-08" db="UniProtKB">
        <authorList>
            <consortium name="Ensembl"/>
        </authorList>
    </citation>
    <scope>IDENTIFICATION</scope>
    <source>
        <strain evidence="7">Guanapo</strain>
    </source>
</reference>
<dbReference type="GeneTree" id="ENSGT00950000183102"/>
<dbReference type="AlphaFoldDB" id="A0A3P9PW46"/>
<dbReference type="Ensembl" id="ENSPRET00000026259.1">
    <property type="protein sequence ID" value="ENSPREP00000025999.1"/>
    <property type="gene ID" value="ENSPREG00000017563.1"/>
</dbReference>
<feature type="region of interest" description="Disordered" evidence="4">
    <location>
        <begin position="551"/>
        <end position="638"/>
    </location>
</feature>
<organism evidence="7 8">
    <name type="scientific">Poecilia reticulata</name>
    <name type="common">Guppy</name>
    <name type="synonym">Acanthophacelus reticulatus</name>
    <dbReference type="NCBI Taxonomy" id="8081"/>
    <lineage>
        <taxon>Eukaryota</taxon>
        <taxon>Metazoa</taxon>
        <taxon>Chordata</taxon>
        <taxon>Craniata</taxon>
        <taxon>Vertebrata</taxon>
        <taxon>Euteleostomi</taxon>
        <taxon>Actinopterygii</taxon>
        <taxon>Neopterygii</taxon>
        <taxon>Teleostei</taxon>
        <taxon>Neoteleostei</taxon>
        <taxon>Acanthomorphata</taxon>
        <taxon>Ovalentaria</taxon>
        <taxon>Atherinomorphae</taxon>
        <taxon>Cyprinodontiformes</taxon>
        <taxon>Poeciliidae</taxon>
        <taxon>Poeciliinae</taxon>
        <taxon>Poecilia</taxon>
    </lineage>
</organism>
<evidence type="ECO:0000256" key="1">
    <source>
        <dbReference type="ARBA" id="ARBA00006895"/>
    </source>
</evidence>
<dbReference type="Bgee" id="ENSPREG00000017563">
    <property type="expression patterns" value="Expressed in caudal fin and 1 other cell type or tissue"/>
</dbReference>
<dbReference type="InterPro" id="IPR018816">
    <property type="entry name" value="Cactin_central"/>
</dbReference>
<dbReference type="Proteomes" id="UP000242638">
    <property type="component" value="Unassembled WGS sequence"/>
</dbReference>
<feature type="coiled-coil region" evidence="3">
    <location>
        <begin position="300"/>
        <end position="334"/>
    </location>
</feature>
<feature type="domain" description="Splicing factor Cactin C-terminal" evidence="5">
    <location>
        <begin position="727"/>
        <end position="851"/>
    </location>
</feature>